<reference evidence="2 3" key="1">
    <citation type="journal article" date="2013" name="Curr. Biol.">
        <title>The Genome of the Foraminiferan Reticulomyxa filosa.</title>
        <authorList>
            <person name="Glockner G."/>
            <person name="Hulsmann N."/>
            <person name="Schleicher M."/>
            <person name="Noegel A.A."/>
            <person name="Eichinger L."/>
            <person name="Gallinger C."/>
            <person name="Pawlowski J."/>
            <person name="Sierra R."/>
            <person name="Euteneuer U."/>
            <person name="Pillet L."/>
            <person name="Moustafa A."/>
            <person name="Platzer M."/>
            <person name="Groth M."/>
            <person name="Szafranski K."/>
            <person name="Schliwa M."/>
        </authorList>
    </citation>
    <scope>NUCLEOTIDE SEQUENCE [LARGE SCALE GENOMIC DNA]</scope>
</reference>
<proteinExistence type="predicted"/>
<sequence length="370" mass="42297">MQSWDELIKNCHEDLTVFEITLLDVIELVLKNGYQNANSDYLMSGMHTLQTMLPHIKNKPFPHNRFNDFYEILIKVCNSDMNDTVILSFSGNATGTMSAHGPFAKDHNIITAKHRTSSLSTTRGIKLRKEEPVATDRSVYKQSLLTLELLVSNCSKEVTQRHFEVLMQLFLHCMKELVDAPPVVQTKIRMLKSLIEFSKHIEKNRNPYEIVSKLCNLFEWLENVPVTFIPNVRICCTASFEGDAHVHRHKARTNSNLEPLLSVDESSGNETNHDNDHNDSHPSGGGNDDKKHELKKTNEQETAPGPEDYRARLVNSQFQLANACLKCISEYVSYHDVHPILQRAILPRLLKASGFHHKKYLLYAGLIYIY</sequence>
<dbReference type="AlphaFoldDB" id="X6NS90"/>
<evidence type="ECO:0000313" key="2">
    <source>
        <dbReference type="EMBL" id="ETO29150.1"/>
    </source>
</evidence>
<feature type="compositionally biased region" description="Basic and acidic residues" evidence="1">
    <location>
        <begin position="271"/>
        <end position="280"/>
    </location>
</feature>
<evidence type="ECO:0000313" key="3">
    <source>
        <dbReference type="Proteomes" id="UP000023152"/>
    </source>
</evidence>
<keyword evidence="3" id="KW-1185">Reference proteome</keyword>
<organism evidence="2 3">
    <name type="scientific">Reticulomyxa filosa</name>
    <dbReference type="NCBI Taxonomy" id="46433"/>
    <lineage>
        <taxon>Eukaryota</taxon>
        <taxon>Sar</taxon>
        <taxon>Rhizaria</taxon>
        <taxon>Retaria</taxon>
        <taxon>Foraminifera</taxon>
        <taxon>Monothalamids</taxon>
        <taxon>Reticulomyxidae</taxon>
        <taxon>Reticulomyxa</taxon>
    </lineage>
</organism>
<name>X6NS90_RETFI</name>
<dbReference type="SUPFAM" id="SSF48371">
    <property type="entry name" value="ARM repeat"/>
    <property type="match status" value="1"/>
</dbReference>
<feature type="non-terminal residue" evidence="2">
    <location>
        <position position="370"/>
    </location>
</feature>
<evidence type="ECO:0000256" key="1">
    <source>
        <dbReference type="SAM" id="MobiDB-lite"/>
    </source>
</evidence>
<comment type="caution">
    <text evidence="2">The sequence shown here is derived from an EMBL/GenBank/DDBJ whole genome shotgun (WGS) entry which is preliminary data.</text>
</comment>
<accession>X6NS90</accession>
<protein>
    <submittedName>
        <fullName evidence="2">Uncharacterized protein</fullName>
    </submittedName>
</protein>
<gene>
    <name evidence="2" type="ORF">RFI_07977</name>
</gene>
<dbReference type="EMBL" id="ASPP01006222">
    <property type="protein sequence ID" value="ETO29150.1"/>
    <property type="molecule type" value="Genomic_DNA"/>
</dbReference>
<feature type="compositionally biased region" description="Basic and acidic residues" evidence="1">
    <location>
        <begin position="287"/>
        <end position="299"/>
    </location>
</feature>
<dbReference type="InterPro" id="IPR016024">
    <property type="entry name" value="ARM-type_fold"/>
</dbReference>
<dbReference type="Proteomes" id="UP000023152">
    <property type="component" value="Unassembled WGS sequence"/>
</dbReference>
<feature type="region of interest" description="Disordered" evidence="1">
    <location>
        <begin position="251"/>
        <end position="307"/>
    </location>
</feature>